<keyword evidence="3" id="KW-1185">Reference proteome</keyword>
<dbReference type="AlphaFoldDB" id="A0A1J0VM04"/>
<evidence type="ECO:0000256" key="1">
    <source>
        <dbReference type="SAM" id="Phobius"/>
    </source>
</evidence>
<protein>
    <submittedName>
        <fullName evidence="2">Uncharacterized protein</fullName>
    </submittedName>
</protein>
<feature type="transmembrane region" description="Helical" evidence="1">
    <location>
        <begin position="12"/>
        <end position="33"/>
    </location>
</feature>
<organism evidence="2 3">
    <name type="scientific">Nocardia mangyaensis</name>
    <dbReference type="NCBI Taxonomy" id="2213200"/>
    <lineage>
        <taxon>Bacteria</taxon>
        <taxon>Bacillati</taxon>
        <taxon>Actinomycetota</taxon>
        <taxon>Actinomycetes</taxon>
        <taxon>Mycobacteriales</taxon>
        <taxon>Nocardiaceae</taxon>
        <taxon>Nocardia</taxon>
    </lineage>
</organism>
<sequence>MTTGDAPDRTRRWIYLTAGALLVVFALIGLFTFSEIRQDTQSQAKAQQLHDNLIAAGLPAPDPRIIANSLGADGGAVCQDPDSPLIRARYQAAISNGASGPGQRPVIGSNDSTQAVAQALAVYCPDRLPAYLDHLGTLKLDDTTK</sequence>
<keyword evidence="1" id="KW-0812">Transmembrane</keyword>
<evidence type="ECO:0000313" key="2">
    <source>
        <dbReference type="EMBL" id="APE33046.1"/>
    </source>
</evidence>
<dbReference type="KEGG" id="nsl:BOX37_02630"/>
<evidence type="ECO:0000313" key="3">
    <source>
        <dbReference type="Proteomes" id="UP000183810"/>
    </source>
</evidence>
<proteinExistence type="predicted"/>
<dbReference type="OrthoDB" id="3628158at2"/>
<accession>A0A1J0VM04</accession>
<dbReference type="Proteomes" id="UP000183810">
    <property type="component" value="Chromosome"/>
</dbReference>
<gene>
    <name evidence="2" type="ORF">BOX37_02630</name>
</gene>
<dbReference type="RefSeq" id="WP_071926158.1">
    <property type="nucleotide sequence ID" value="NZ_CP018082.1"/>
</dbReference>
<name>A0A1J0VM04_9NOCA</name>
<reference evidence="2" key="1">
    <citation type="submission" date="2016-11" db="EMBL/GenBank/DDBJ databases">
        <authorList>
            <person name="Jaros S."/>
            <person name="Januszkiewicz K."/>
            <person name="Wedrychowicz H."/>
        </authorList>
    </citation>
    <scope>NUCLEOTIDE SEQUENCE [LARGE SCALE GENOMIC DNA]</scope>
    <source>
        <strain evidence="2">Y48</strain>
    </source>
</reference>
<dbReference type="EMBL" id="CP018082">
    <property type="protein sequence ID" value="APE33046.1"/>
    <property type="molecule type" value="Genomic_DNA"/>
</dbReference>
<keyword evidence="1" id="KW-0472">Membrane</keyword>
<keyword evidence="1" id="KW-1133">Transmembrane helix</keyword>